<dbReference type="OrthoDB" id="5573685at2759"/>
<proteinExistence type="predicted"/>
<evidence type="ECO:0000313" key="3">
    <source>
        <dbReference type="Proteomes" id="UP001143981"/>
    </source>
</evidence>
<evidence type="ECO:0000256" key="1">
    <source>
        <dbReference type="SAM" id="MobiDB-lite"/>
    </source>
</evidence>
<accession>A0A9W8CX72</accession>
<comment type="caution">
    <text evidence="2">The sequence shown here is derived from an EMBL/GenBank/DDBJ whole genome shotgun (WGS) entry which is preliminary data.</text>
</comment>
<name>A0A9W8CX72_9FUNG</name>
<organism evidence="2 3">
    <name type="scientific">Coemansia biformis</name>
    <dbReference type="NCBI Taxonomy" id="1286918"/>
    <lineage>
        <taxon>Eukaryota</taxon>
        <taxon>Fungi</taxon>
        <taxon>Fungi incertae sedis</taxon>
        <taxon>Zoopagomycota</taxon>
        <taxon>Kickxellomycotina</taxon>
        <taxon>Kickxellomycetes</taxon>
        <taxon>Kickxellales</taxon>
        <taxon>Kickxellaceae</taxon>
        <taxon>Coemansia</taxon>
    </lineage>
</organism>
<reference evidence="2" key="1">
    <citation type="submission" date="2022-07" db="EMBL/GenBank/DDBJ databases">
        <title>Phylogenomic reconstructions and comparative analyses of Kickxellomycotina fungi.</title>
        <authorList>
            <person name="Reynolds N.K."/>
            <person name="Stajich J.E."/>
            <person name="Barry K."/>
            <person name="Grigoriev I.V."/>
            <person name="Crous P."/>
            <person name="Smith M.E."/>
        </authorList>
    </citation>
    <scope>NUCLEOTIDE SEQUENCE</scope>
    <source>
        <strain evidence="2">BCRC 34381</strain>
    </source>
</reference>
<sequence length="149" mass="15499">MAAGRAKTASKVAALKHKLRAPSAATQRTAGKTARSQSTSKPGALAGRQQRARTLAKAVGAVDGFGIARASTKHSAGRKDLCRSLDRTVVGTQVGDALRGIGQPAAPTAAQIEQRARESRERAAQAYERQQAAVDETVDELARLMAGPA</sequence>
<gene>
    <name evidence="2" type="ORF">LPJ61_004495</name>
</gene>
<dbReference type="Proteomes" id="UP001143981">
    <property type="component" value="Unassembled WGS sequence"/>
</dbReference>
<feature type="region of interest" description="Disordered" evidence="1">
    <location>
        <begin position="1"/>
        <end position="52"/>
    </location>
</feature>
<feature type="compositionally biased region" description="Polar residues" evidence="1">
    <location>
        <begin position="24"/>
        <end position="41"/>
    </location>
</feature>
<dbReference type="AlphaFoldDB" id="A0A9W8CX72"/>
<keyword evidence="3" id="KW-1185">Reference proteome</keyword>
<dbReference type="EMBL" id="JANBOI010001049">
    <property type="protein sequence ID" value="KAJ1727582.1"/>
    <property type="molecule type" value="Genomic_DNA"/>
</dbReference>
<evidence type="ECO:0000313" key="2">
    <source>
        <dbReference type="EMBL" id="KAJ1727582.1"/>
    </source>
</evidence>
<protein>
    <submittedName>
        <fullName evidence="2">Uncharacterized protein</fullName>
    </submittedName>
</protein>